<organism evidence="1 2">
    <name type="scientific">Senegalia massiliensis</name>
    <dbReference type="NCBI Taxonomy" id="1720316"/>
    <lineage>
        <taxon>Bacteria</taxon>
        <taxon>Bacillati</taxon>
        <taxon>Bacillota</taxon>
        <taxon>Clostridia</taxon>
        <taxon>Eubacteriales</taxon>
        <taxon>Clostridiaceae</taxon>
        <taxon>Senegalia</taxon>
    </lineage>
</organism>
<evidence type="ECO:0000313" key="1">
    <source>
        <dbReference type="EMBL" id="NBI07803.1"/>
    </source>
</evidence>
<comment type="caution">
    <text evidence="1">The sequence shown here is derived from an EMBL/GenBank/DDBJ whole genome shotgun (WGS) entry which is preliminary data.</text>
</comment>
<dbReference type="RefSeq" id="WP_160198272.1">
    <property type="nucleotide sequence ID" value="NZ_QXXA01000015.1"/>
</dbReference>
<dbReference type="OrthoDB" id="9811531at2"/>
<dbReference type="EMBL" id="QXXA01000015">
    <property type="protein sequence ID" value="NBI07803.1"/>
    <property type="molecule type" value="Genomic_DNA"/>
</dbReference>
<accession>A0A845R5L8</accession>
<protein>
    <submittedName>
        <fullName evidence="1">Uncharacterized protein</fullName>
    </submittedName>
</protein>
<name>A0A845R5L8_9CLOT</name>
<reference evidence="1 2" key="1">
    <citation type="submission" date="2018-08" db="EMBL/GenBank/DDBJ databases">
        <title>Murine metabolic-syndrome-specific gut microbial biobank.</title>
        <authorList>
            <person name="Liu C."/>
        </authorList>
    </citation>
    <scope>NUCLEOTIDE SEQUENCE [LARGE SCALE GENOMIC DNA]</scope>
    <source>
        <strain evidence="1 2">583</strain>
    </source>
</reference>
<evidence type="ECO:0000313" key="2">
    <source>
        <dbReference type="Proteomes" id="UP000467132"/>
    </source>
</evidence>
<gene>
    <name evidence="1" type="ORF">D3Z33_13160</name>
</gene>
<dbReference type="Proteomes" id="UP000467132">
    <property type="component" value="Unassembled WGS sequence"/>
</dbReference>
<dbReference type="AlphaFoldDB" id="A0A845R5L8"/>
<keyword evidence="2" id="KW-1185">Reference proteome</keyword>
<sequence>MEDNKLQCEGCGRNCFITLKKENNEYYIEGNKCIGGEEQAKSKWGFLKQKSSLEKPKKKGFLKKLFNK</sequence>
<proteinExistence type="predicted"/>